<name>A0ABQ2CYI8_9DEIO</name>
<protein>
    <recommendedName>
        <fullName evidence="4">HTH luxR-type domain-containing protein</fullName>
    </recommendedName>
</protein>
<dbReference type="Proteomes" id="UP000632222">
    <property type="component" value="Unassembled WGS sequence"/>
</dbReference>
<evidence type="ECO:0000256" key="1">
    <source>
        <dbReference type="ARBA" id="ARBA00023015"/>
    </source>
</evidence>
<dbReference type="SMART" id="SM00421">
    <property type="entry name" value="HTH_LUXR"/>
    <property type="match status" value="1"/>
</dbReference>
<proteinExistence type="predicted"/>
<evidence type="ECO:0000313" key="5">
    <source>
        <dbReference type="EMBL" id="GGJ26868.1"/>
    </source>
</evidence>
<organism evidence="5 6">
    <name type="scientific">Deinococcus roseus</name>
    <dbReference type="NCBI Taxonomy" id="392414"/>
    <lineage>
        <taxon>Bacteria</taxon>
        <taxon>Thermotogati</taxon>
        <taxon>Deinococcota</taxon>
        <taxon>Deinococci</taxon>
        <taxon>Deinococcales</taxon>
        <taxon>Deinococcaceae</taxon>
        <taxon>Deinococcus</taxon>
    </lineage>
</organism>
<dbReference type="PRINTS" id="PR00038">
    <property type="entry name" value="HTHLUXR"/>
</dbReference>
<feature type="domain" description="HTH luxR-type" evidence="4">
    <location>
        <begin position="652"/>
        <end position="717"/>
    </location>
</feature>
<keyword evidence="1" id="KW-0805">Transcription regulation</keyword>
<reference evidence="6" key="1">
    <citation type="journal article" date="2019" name="Int. J. Syst. Evol. Microbiol.">
        <title>The Global Catalogue of Microorganisms (GCM) 10K type strain sequencing project: providing services to taxonomists for standard genome sequencing and annotation.</title>
        <authorList>
            <consortium name="The Broad Institute Genomics Platform"/>
            <consortium name="The Broad Institute Genome Sequencing Center for Infectious Disease"/>
            <person name="Wu L."/>
            <person name="Ma J."/>
        </authorList>
    </citation>
    <scope>NUCLEOTIDE SEQUENCE [LARGE SCALE GENOMIC DNA]</scope>
    <source>
        <strain evidence="6">JCM 14370</strain>
    </source>
</reference>
<keyword evidence="3" id="KW-0804">Transcription</keyword>
<dbReference type="EMBL" id="BMOD01000003">
    <property type="protein sequence ID" value="GGJ26868.1"/>
    <property type="molecule type" value="Genomic_DNA"/>
</dbReference>
<dbReference type="InterPro" id="IPR016032">
    <property type="entry name" value="Sig_transdc_resp-reg_C-effctor"/>
</dbReference>
<dbReference type="CDD" id="cd06170">
    <property type="entry name" value="LuxR_C_like"/>
    <property type="match status" value="1"/>
</dbReference>
<evidence type="ECO:0000259" key="4">
    <source>
        <dbReference type="PROSITE" id="PS50043"/>
    </source>
</evidence>
<sequence>MSLSLSRPDLIQRRLLQEVSGSAATLLVLQGPAGSGKSTLLQILQKHNPELLCLDDADLLDPAALEQRIQTAPAQKVLLAVRSLPYDALRKTFYQRKVHIWSAADLAFTQTESLHWGSQQGFAEEEVLTAHQKWLGWVYPMLLELQQNTVLLQEFLNHEVPFQPLIPLAALPEITPVLAGYLLGEQAPSVMEKASVQQGLFRGTPEKLLWIPGLRSHVLRQQAYTQSTPRLIQQLLEVLMTDQQHLDALTLVQQQFTPEGALDWLHAHLETLLLAGLGEQLHERFQVLLGQGFTGEREPRRVLVRSYLAFFGGTPYRASLHELREGLENTANLQQQAEFHALIAWWSPDPQQSQISRQHAERHLPVHRHFFRHIARVSEGREKSRLEGFEAAEGFFGTLLDQTLQTGLICESLLTLLMQAQSEVQHLRLRLAESSLKQLFELSLLYPERCRPLVAHARALQAQLSLQALQPEQAVQSARLCRIWAEKTHHAHLLQVSGDVLLLGQHFLAEPVRVLPEASVAAQAQLHLLQGRPKQALEVLQQHHAFAHALLRVRCKLDLGDHQKAEQEVQEVQAGSALERLEVQAVQVDVLVRLRKLSEARFAARSFWHAVQHEPVFLPLAGLGEAALLLLLREARKQGIQPDVKLDTLQITPPPLLDLSDRERTVLQFLAAGQSNPQMAQSLGISVNTIKYHLKHLYEKLGVSNREAARDLGQRITSGW</sequence>
<evidence type="ECO:0000256" key="3">
    <source>
        <dbReference type="ARBA" id="ARBA00023163"/>
    </source>
</evidence>
<dbReference type="PANTHER" id="PTHR44688">
    <property type="entry name" value="DNA-BINDING TRANSCRIPTIONAL ACTIVATOR DEVR_DOSR"/>
    <property type="match status" value="1"/>
</dbReference>
<dbReference type="InterPro" id="IPR000792">
    <property type="entry name" value="Tscrpt_reg_LuxR_C"/>
</dbReference>
<dbReference type="RefSeq" id="WP_229684650.1">
    <property type="nucleotide sequence ID" value="NZ_BMOD01000003.1"/>
</dbReference>
<keyword evidence="6" id="KW-1185">Reference proteome</keyword>
<gene>
    <name evidence="5" type="ORF">GCM10008938_11260</name>
</gene>
<keyword evidence="2" id="KW-0238">DNA-binding</keyword>
<comment type="caution">
    <text evidence="5">The sequence shown here is derived from an EMBL/GenBank/DDBJ whole genome shotgun (WGS) entry which is preliminary data.</text>
</comment>
<dbReference type="InterPro" id="IPR036388">
    <property type="entry name" value="WH-like_DNA-bd_sf"/>
</dbReference>
<dbReference type="Pfam" id="PF00196">
    <property type="entry name" value="GerE"/>
    <property type="match status" value="1"/>
</dbReference>
<dbReference type="PANTHER" id="PTHR44688:SF16">
    <property type="entry name" value="DNA-BINDING TRANSCRIPTIONAL ACTIVATOR DEVR_DOSR"/>
    <property type="match status" value="1"/>
</dbReference>
<dbReference type="SUPFAM" id="SSF46894">
    <property type="entry name" value="C-terminal effector domain of the bipartite response regulators"/>
    <property type="match status" value="1"/>
</dbReference>
<dbReference type="PROSITE" id="PS50043">
    <property type="entry name" value="HTH_LUXR_2"/>
    <property type="match status" value="1"/>
</dbReference>
<evidence type="ECO:0000256" key="2">
    <source>
        <dbReference type="ARBA" id="ARBA00023125"/>
    </source>
</evidence>
<accession>A0ABQ2CYI8</accession>
<dbReference type="InterPro" id="IPR027417">
    <property type="entry name" value="P-loop_NTPase"/>
</dbReference>
<dbReference type="SUPFAM" id="SSF52540">
    <property type="entry name" value="P-loop containing nucleoside triphosphate hydrolases"/>
    <property type="match status" value="1"/>
</dbReference>
<dbReference type="Gene3D" id="1.10.10.10">
    <property type="entry name" value="Winged helix-like DNA-binding domain superfamily/Winged helix DNA-binding domain"/>
    <property type="match status" value="1"/>
</dbReference>
<evidence type="ECO:0000313" key="6">
    <source>
        <dbReference type="Proteomes" id="UP000632222"/>
    </source>
</evidence>